<organism evidence="2 3">
    <name type="scientific">Acinetobacter vivianii</name>
    <dbReference type="NCBI Taxonomy" id="1776742"/>
    <lineage>
        <taxon>Bacteria</taxon>
        <taxon>Pseudomonadati</taxon>
        <taxon>Pseudomonadota</taxon>
        <taxon>Gammaproteobacteria</taxon>
        <taxon>Moraxellales</taxon>
        <taxon>Moraxellaceae</taxon>
        <taxon>Acinetobacter</taxon>
    </lineage>
</organism>
<dbReference type="KEGG" id="aviv:LF296_12870"/>
<name>A0AAJ6P467_9GAMM</name>
<reference evidence="2" key="2">
    <citation type="submission" date="2023-02" db="EMBL/GenBank/DDBJ databases">
        <authorList>
            <person name="Huang Y."/>
            <person name="Zhang Y."/>
            <person name="Zhang T."/>
            <person name="Wang J."/>
        </authorList>
    </citation>
    <scope>NUCLEOTIDE SEQUENCE</scope>
    <source>
        <strain evidence="2">KJ-1</strain>
    </source>
</reference>
<accession>A0AAJ6P467</accession>
<proteinExistence type="predicted"/>
<evidence type="ECO:0000313" key="2">
    <source>
        <dbReference type="EMBL" id="WDZ50213.1"/>
    </source>
</evidence>
<reference evidence="2" key="1">
    <citation type="journal article" date="2022" name="Front Environ Sci">
        <title>Complete genome sequence analysis of a novel alkane-degrading bacterial strain, Acinetobacter vivianii KJ-1, and its diesel degradation ability.</title>
        <authorList>
            <person name="Zhang Y."/>
            <person name="Song F."/>
            <person name="Wang J."/>
            <person name="Zhao Q."/>
            <person name="Zheng L."/>
            <person name="Wang Z."/>
            <person name="Zhang X."/>
            <person name="Gao Y."/>
            <person name="Chen G."/>
            <person name="Huang Y."/>
        </authorList>
    </citation>
    <scope>NUCLEOTIDE SEQUENCE</scope>
    <source>
        <strain evidence="2">KJ-1</strain>
    </source>
</reference>
<protein>
    <submittedName>
        <fullName evidence="2">Uncharacterized protein</fullName>
    </submittedName>
</protein>
<sequence>MNIEKERKAFEALPQIKEILRGEDVYFSTLSMNYTSKKTELEHCVYYINGAWYSWQEQVKKLEGCVVVPLENARYFSNDGENYEIHETLEHAKHEAECAIEHYSERLADQEMDPTSDGNFHQIGYGVILAESTYSIDHVVTQEDIDNGDYSYEVGTQIMTLSLVKAKADAEGY</sequence>
<gene>
    <name evidence="2" type="ORF">LF296_12870</name>
</gene>
<evidence type="ECO:0000256" key="1">
    <source>
        <dbReference type="SAM" id="Coils"/>
    </source>
</evidence>
<dbReference type="AlphaFoldDB" id="A0AAJ6P467"/>
<feature type="coiled-coil region" evidence="1">
    <location>
        <begin position="86"/>
        <end position="113"/>
    </location>
</feature>
<keyword evidence="1" id="KW-0175">Coiled coil</keyword>
<dbReference type="RefSeq" id="WP_272654614.1">
    <property type="nucleotide sequence ID" value="NZ_CP085083.1"/>
</dbReference>
<dbReference type="Proteomes" id="UP001199528">
    <property type="component" value="Chromosome"/>
</dbReference>
<dbReference type="EMBL" id="CP085083">
    <property type="protein sequence ID" value="WDZ50213.1"/>
    <property type="molecule type" value="Genomic_DNA"/>
</dbReference>
<evidence type="ECO:0000313" key="3">
    <source>
        <dbReference type="Proteomes" id="UP001199528"/>
    </source>
</evidence>